<dbReference type="InterPro" id="IPR011055">
    <property type="entry name" value="Dup_hybrid_motif"/>
</dbReference>
<dbReference type="InterPro" id="IPR018392">
    <property type="entry name" value="LysM"/>
</dbReference>
<dbReference type="SUPFAM" id="SSF51261">
    <property type="entry name" value="Duplicated hybrid motif"/>
    <property type="match status" value="1"/>
</dbReference>
<feature type="domain" description="LysM" evidence="3">
    <location>
        <begin position="66"/>
        <end position="110"/>
    </location>
</feature>
<evidence type="ECO:0000313" key="5">
    <source>
        <dbReference type="Proteomes" id="UP000216885"/>
    </source>
</evidence>
<protein>
    <submittedName>
        <fullName evidence="4">Peptidase</fullName>
    </submittedName>
</protein>
<dbReference type="Gene3D" id="2.70.70.10">
    <property type="entry name" value="Glucose Permease (Domain IIA)"/>
    <property type="match status" value="1"/>
</dbReference>
<evidence type="ECO:0000256" key="1">
    <source>
        <dbReference type="ARBA" id="ARBA00038420"/>
    </source>
</evidence>
<dbReference type="GO" id="GO:0004222">
    <property type="term" value="F:metalloendopeptidase activity"/>
    <property type="evidence" value="ECO:0007669"/>
    <property type="project" value="TreeGrafter"/>
</dbReference>
<evidence type="ECO:0000256" key="2">
    <source>
        <dbReference type="SAM" id="MobiDB-lite"/>
    </source>
</evidence>
<dbReference type="InterPro" id="IPR036779">
    <property type="entry name" value="LysM_dom_sf"/>
</dbReference>
<reference evidence="4 5" key="1">
    <citation type="submission" date="2017-05" db="EMBL/GenBank/DDBJ databases">
        <title>Complete and WGS of Bordetella genogroups.</title>
        <authorList>
            <person name="Spilker T."/>
            <person name="LiPuma J."/>
        </authorList>
    </citation>
    <scope>NUCLEOTIDE SEQUENCE [LARGE SCALE GENOMIC DNA]</scope>
    <source>
        <strain evidence="4 5">AU9919</strain>
    </source>
</reference>
<dbReference type="OrthoDB" id="9795421at2"/>
<feature type="region of interest" description="Disordered" evidence="2">
    <location>
        <begin position="114"/>
        <end position="192"/>
    </location>
</feature>
<dbReference type="SMART" id="SM00257">
    <property type="entry name" value="LysM"/>
    <property type="match status" value="1"/>
</dbReference>
<dbReference type="PANTHER" id="PTHR21666:SF263">
    <property type="entry name" value="MUREIN HYDROLASE ACTIVATOR NLPD"/>
    <property type="match status" value="1"/>
</dbReference>
<dbReference type="PROSITE" id="PS51782">
    <property type="entry name" value="LYSM"/>
    <property type="match status" value="1"/>
</dbReference>
<proteinExistence type="inferred from homology"/>
<dbReference type="AlphaFoldDB" id="A0A261U468"/>
<dbReference type="Gene3D" id="3.10.350.10">
    <property type="entry name" value="LysM domain"/>
    <property type="match status" value="1"/>
</dbReference>
<dbReference type="Pfam" id="PF01476">
    <property type="entry name" value="LysM"/>
    <property type="match status" value="1"/>
</dbReference>
<dbReference type="RefSeq" id="WP_094821266.1">
    <property type="nucleotide sequence ID" value="NZ_NEVO01000007.1"/>
</dbReference>
<sequence>MLNGQLPLTALYFPQVSFARLKRPAMWAAGALGLSLIYGCSTSTSRAPVVDLSNQPSGSSMASAGGSYVVKPGDTLYQIARSNGVSVDSLKQWNNISDANQLSVGQVLKLSAGGSAGSTVASAPPPVSSGTTATPVPLGEQGSSTGAGTGATTAPGTTSSTTTPPASSATPPATSTTPAASETPPASVATPKRAADASLISWGWPASGAVTQTFTTASKGIDIGGSLGAPVVAAADGKVMYSGNGVRGLGNLIIINHENGFITAYAHNQTLLVKTGQAVKRGSKIAEIGQSDTTSPRLHFEIRRQGTPVDPLQYLPAR</sequence>
<evidence type="ECO:0000259" key="3">
    <source>
        <dbReference type="PROSITE" id="PS51782"/>
    </source>
</evidence>
<dbReference type="PANTHER" id="PTHR21666">
    <property type="entry name" value="PEPTIDASE-RELATED"/>
    <property type="match status" value="1"/>
</dbReference>
<dbReference type="CDD" id="cd00118">
    <property type="entry name" value="LysM"/>
    <property type="match status" value="1"/>
</dbReference>
<dbReference type="InterPro" id="IPR050570">
    <property type="entry name" value="Cell_wall_metabolism_enzyme"/>
</dbReference>
<dbReference type="InterPro" id="IPR016047">
    <property type="entry name" value="M23ase_b-sheet_dom"/>
</dbReference>
<dbReference type="Pfam" id="PF01551">
    <property type="entry name" value="Peptidase_M23"/>
    <property type="match status" value="1"/>
</dbReference>
<comment type="caution">
    <text evidence="4">The sequence shown here is derived from an EMBL/GenBank/DDBJ whole genome shotgun (WGS) entry which is preliminary data.</text>
</comment>
<evidence type="ECO:0000313" key="4">
    <source>
        <dbReference type="EMBL" id="OZI56202.1"/>
    </source>
</evidence>
<accession>A0A261U468</accession>
<organism evidence="4 5">
    <name type="scientific">Bordetella genomosp. 4</name>
    <dbReference type="NCBI Taxonomy" id="463044"/>
    <lineage>
        <taxon>Bacteria</taxon>
        <taxon>Pseudomonadati</taxon>
        <taxon>Pseudomonadota</taxon>
        <taxon>Betaproteobacteria</taxon>
        <taxon>Burkholderiales</taxon>
        <taxon>Alcaligenaceae</taxon>
        <taxon>Bordetella</taxon>
    </lineage>
</organism>
<comment type="similarity">
    <text evidence="1">Belongs to the E.coli NlpD/Haemophilus LppB family.</text>
</comment>
<dbReference type="SUPFAM" id="SSF54106">
    <property type="entry name" value="LysM domain"/>
    <property type="match status" value="1"/>
</dbReference>
<name>A0A261U468_9BORD</name>
<feature type="compositionally biased region" description="Low complexity" evidence="2">
    <location>
        <begin position="114"/>
        <end position="191"/>
    </location>
</feature>
<dbReference type="Proteomes" id="UP000216885">
    <property type="component" value="Unassembled WGS sequence"/>
</dbReference>
<gene>
    <name evidence="4" type="ORF">CAL20_12215</name>
</gene>
<keyword evidence="5" id="KW-1185">Reference proteome</keyword>
<dbReference type="EMBL" id="NEVQ01000013">
    <property type="protein sequence ID" value="OZI56202.1"/>
    <property type="molecule type" value="Genomic_DNA"/>
</dbReference>
<dbReference type="CDD" id="cd12797">
    <property type="entry name" value="M23_peptidase"/>
    <property type="match status" value="1"/>
</dbReference>